<evidence type="ECO:0000256" key="6">
    <source>
        <dbReference type="SAM" id="Phobius"/>
    </source>
</evidence>
<feature type="transmembrane region" description="Helical" evidence="6">
    <location>
        <begin position="12"/>
        <end position="32"/>
    </location>
</feature>
<keyword evidence="9" id="KW-1185">Reference proteome</keyword>
<proteinExistence type="predicted"/>
<keyword evidence="5 6" id="KW-0472">Membrane</keyword>
<feature type="domain" description="ResB-like" evidence="7">
    <location>
        <begin position="105"/>
        <end position="360"/>
    </location>
</feature>
<feature type="transmembrane region" description="Helical" evidence="6">
    <location>
        <begin position="112"/>
        <end position="130"/>
    </location>
</feature>
<reference evidence="8 9" key="1">
    <citation type="submission" date="2024-04" db="EMBL/GenBank/DDBJ databases">
        <title>Luteolibacter sp. isolated from soil.</title>
        <authorList>
            <person name="An J."/>
        </authorList>
    </citation>
    <scope>NUCLEOTIDE SEQUENCE [LARGE SCALE GENOMIC DNA]</scope>
    <source>
        <strain evidence="8 9">Y139</strain>
    </source>
</reference>
<comment type="caution">
    <text evidence="8">The sequence shown here is derived from an EMBL/GenBank/DDBJ whole genome shotgun (WGS) entry which is preliminary data.</text>
</comment>
<organism evidence="8 9">
    <name type="scientific">Luteolibacter soli</name>
    <dbReference type="NCBI Taxonomy" id="3135280"/>
    <lineage>
        <taxon>Bacteria</taxon>
        <taxon>Pseudomonadati</taxon>
        <taxon>Verrucomicrobiota</taxon>
        <taxon>Verrucomicrobiia</taxon>
        <taxon>Verrucomicrobiales</taxon>
        <taxon>Verrucomicrobiaceae</taxon>
        <taxon>Luteolibacter</taxon>
    </lineage>
</organism>
<dbReference type="Pfam" id="PF05140">
    <property type="entry name" value="ResB"/>
    <property type="match status" value="1"/>
</dbReference>
<dbReference type="InterPro" id="IPR007816">
    <property type="entry name" value="ResB-like_domain"/>
</dbReference>
<dbReference type="Proteomes" id="UP001371305">
    <property type="component" value="Unassembled WGS sequence"/>
</dbReference>
<name>A0ABU9AYQ8_9BACT</name>
<keyword evidence="4 6" id="KW-1133">Transmembrane helix</keyword>
<evidence type="ECO:0000256" key="1">
    <source>
        <dbReference type="ARBA" id="ARBA00004141"/>
    </source>
</evidence>
<feature type="transmembrane region" description="Helical" evidence="6">
    <location>
        <begin position="82"/>
        <end position="100"/>
    </location>
</feature>
<evidence type="ECO:0000313" key="8">
    <source>
        <dbReference type="EMBL" id="MEK7951892.1"/>
    </source>
</evidence>
<dbReference type="EMBL" id="JBBUKT010000005">
    <property type="protein sequence ID" value="MEK7951892.1"/>
    <property type="molecule type" value="Genomic_DNA"/>
</dbReference>
<evidence type="ECO:0000256" key="5">
    <source>
        <dbReference type="ARBA" id="ARBA00023136"/>
    </source>
</evidence>
<evidence type="ECO:0000313" key="9">
    <source>
        <dbReference type="Proteomes" id="UP001371305"/>
    </source>
</evidence>
<evidence type="ECO:0000256" key="3">
    <source>
        <dbReference type="ARBA" id="ARBA00022748"/>
    </source>
</evidence>
<evidence type="ECO:0000259" key="7">
    <source>
        <dbReference type="Pfam" id="PF05140"/>
    </source>
</evidence>
<comment type="subcellular location">
    <subcellularLocation>
        <location evidence="1">Membrane</location>
        <topology evidence="1">Multi-pass membrane protein</topology>
    </subcellularLocation>
</comment>
<protein>
    <submittedName>
        <fullName evidence="8">Cytochrome c biogenesis protein ResB</fullName>
    </submittedName>
</protein>
<gene>
    <name evidence="8" type="ORF">WKV53_15360</name>
</gene>
<dbReference type="RefSeq" id="WP_341405649.1">
    <property type="nucleotide sequence ID" value="NZ_JBBUKT010000005.1"/>
</dbReference>
<accession>A0ABU9AYQ8</accession>
<keyword evidence="2 6" id="KW-0812">Transmembrane</keyword>
<sequence>MNDSARQSIPARIYHMLASFGLATILLLILLLETWTATLEMKLNGLFPTVQKYFDIHNWYVFPDAGIFNEKAVGKLLPPLPGGYWVCALLALNLTLGGIIRMRKGWKTAGVLMSHFAIVFMIVAGGVAQLKEERGVMMLSEDDKGLPKTADYASSLTETSIEITEVKDGKAVGPVQFVKDAYYSDLGPEQHRKVMLPKLPFDLEVQGYVQNAKAMSTASMAPERGEPVVDGWFIFSRERNKDTEMDTPGVHARIVPRDGGSGQVMLLVTSDPDSFTPRAPVTVKSGDRTFLVRLDKRVWPVPFKVTLVDARSEYHPNTNRPKLFESDIIRTQDGHETKHFIEMNKPLRQEGLTLYQRTMMNGPGGAATEATISGFEVVRNPSDKWPEWSIYVAGFGLVLHFLLKLGTFLFRGKSTPAPQST</sequence>
<keyword evidence="3" id="KW-0201">Cytochrome c-type biogenesis</keyword>
<feature type="transmembrane region" description="Helical" evidence="6">
    <location>
        <begin position="388"/>
        <end position="410"/>
    </location>
</feature>
<evidence type="ECO:0000256" key="4">
    <source>
        <dbReference type="ARBA" id="ARBA00022989"/>
    </source>
</evidence>
<evidence type="ECO:0000256" key="2">
    <source>
        <dbReference type="ARBA" id="ARBA00022692"/>
    </source>
</evidence>